<dbReference type="GO" id="GO:0009083">
    <property type="term" value="P:branched-chain amino acid catabolic process"/>
    <property type="evidence" value="ECO:0007669"/>
    <property type="project" value="TreeGrafter"/>
</dbReference>
<evidence type="ECO:0000256" key="3">
    <source>
        <dbReference type="ARBA" id="ARBA00023002"/>
    </source>
</evidence>
<feature type="coiled-coil region" evidence="5">
    <location>
        <begin position="731"/>
        <end position="834"/>
    </location>
</feature>
<dbReference type="Gene3D" id="3.40.50.920">
    <property type="match status" value="1"/>
</dbReference>
<keyword evidence="5" id="KW-0175">Coiled coil</keyword>
<keyword evidence="8" id="KW-0670">Pyruvate</keyword>
<reference evidence="8 9" key="1">
    <citation type="journal article" date="2012" name="Eukaryot. Cell">
        <title>Draft genome sequence of CBS 2479, the standard type strain of Trichosporon asahii.</title>
        <authorList>
            <person name="Yang R.Y."/>
            <person name="Li H.T."/>
            <person name="Zhu H."/>
            <person name="Zhou G.P."/>
            <person name="Wang M."/>
            <person name="Wang L."/>
        </authorList>
    </citation>
    <scope>NUCLEOTIDE SEQUENCE [LARGE SCALE GENOMIC DNA]</scope>
    <source>
        <strain evidence="9">ATCC 90039 / CBS 2479 / JCM 2466 / KCTC 7840 / NCYC 2677 / UAMH 7654</strain>
    </source>
</reference>
<dbReference type="Pfam" id="PF07970">
    <property type="entry name" value="COPIIcoated_ERV"/>
    <property type="match status" value="1"/>
</dbReference>
<comment type="catalytic activity">
    <reaction evidence="4">
        <text>N(6)-[(R)-lipoyl]-L-lysyl-[protein] + 3-methyl-2-oxobutanoate + H(+) = N(6)-[(R)-S(8)-2-methylpropanoyldihydrolipoyl]-L-lysyl-[protein] + CO2</text>
        <dbReference type="Rhea" id="RHEA:13457"/>
        <dbReference type="Rhea" id="RHEA-COMP:10474"/>
        <dbReference type="Rhea" id="RHEA-COMP:10497"/>
        <dbReference type="ChEBI" id="CHEBI:11851"/>
        <dbReference type="ChEBI" id="CHEBI:15378"/>
        <dbReference type="ChEBI" id="CHEBI:16526"/>
        <dbReference type="ChEBI" id="CHEBI:83099"/>
        <dbReference type="ChEBI" id="CHEBI:83142"/>
        <dbReference type="EC" id="1.2.4.4"/>
    </reaction>
    <physiologicalReaction direction="left-to-right" evidence="4">
        <dbReference type="Rhea" id="RHEA:13458"/>
    </physiologicalReaction>
</comment>
<dbReference type="RefSeq" id="XP_014179439.1">
    <property type="nucleotide sequence ID" value="XM_014323964.1"/>
</dbReference>
<feature type="compositionally biased region" description="Polar residues" evidence="6">
    <location>
        <begin position="1"/>
        <end position="12"/>
    </location>
</feature>
<evidence type="ECO:0000256" key="6">
    <source>
        <dbReference type="SAM" id="MobiDB-lite"/>
    </source>
</evidence>
<dbReference type="Proteomes" id="UP000002748">
    <property type="component" value="Unassembled WGS sequence"/>
</dbReference>
<feature type="region of interest" description="Disordered" evidence="6">
    <location>
        <begin position="1"/>
        <end position="71"/>
    </location>
</feature>
<dbReference type="EMBL" id="ALBS01000207">
    <property type="protein sequence ID" value="EJT48284.1"/>
    <property type="molecule type" value="Genomic_DNA"/>
</dbReference>
<protein>
    <recommendedName>
        <fullName evidence="2">3-methyl-2-oxobutanoate dehydrogenase (2-methylpropanoyl-transferring)</fullName>
        <ecNumber evidence="2">1.2.4.4</ecNumber>
    </recommendedName>
</protein>
<dbReference type="SUPFAM" id="SSF52922">
    <property type="entry name" value="TK C-terminal domain-like"/>
    <property type="match status" value="1"/>
</dbReference>
<evidence type="ECO:0000256" key="1">
    <source>
        <dbReference type="ARBA" id="ARBA00001964"/>
    </source>
</evidence>
<dbReference type="InterPro" id="IPR033248">
    <property type="entry name" value="Transketolase_C"/>
</dbReference>
<evidence type="ECO:0000256" key="5">
    <source>
        <dbReference type="SAM" id="Coils"/>
    </source>
</evidence>
<comment type="caution">
    <text evidence="8">The sequence shown here is derived from an EMBL/GenBank/DDBJ whole genome shotgun (WGS) entry which is preliminary data.</text>
</comment>
<evidence type="ECO:0000313" key="9">
    <source>
        <dbReference type="Proteomes" id="UP000002748"/>
    </source>
</evidence>
<dbReference type="InterPro" id="IPR012936">
    <property type="entry name" value="Erv_C"/>
</dbReference>
<dbReference type="InterPro" id="IPR039542">
    <property type="entry name" value="Erv_N"/>
</dbReference>
<dbReference type="Pfam" id="PF02779">
    <property type="entry name" value="Transket_pyr"/>
    <property type="match status" value="1"/>
</dbReference>
<dbReference type="InterPro" id="IPR009014">
    <property type="entry name" value="Transketo_C/PFOR_II"/>
</dbReference>
<dbReference type="SMART" id="SM00861">
    <property type="entry name" value="Transket_pyr"/>
    <property type="match status" value="1"/>
</dbReference>
<evidence type="ECO:0000313" key="8">
    <source>
        <dbReference type="EMBL" id="EJT48284.1"/>
    </source>
</evidence>
<organism evidence="8 9">
    <name type="scientific">Trichosporon asahii var. asahii (strain ATCC 90039 / CBS 2479 / JCM 2466 / KCTC 7840 / NBRC 103889/ NCYC 2677 / UAMH 7654)</name>
    <name type="common">Yeast</name>
    <dbReference type="NCBI Taxonomy" id="1186058"/>
    <lineage>
        <taxon>Eukaryota</taxon>
        <taxon>Fungi</taxon>
        <taxon>Dikarya</taxon>
        <taxon>Basidiomycota</taxon>
        <taxon>Agaricomycotina</taxon>
        <taxon>Tremellomycetes</taxon>
        <taxon>Trichosporonales</taxon>
        <taxon>Trichosporonaceae</taxon>
        <taxon>Trichosporon</taxon>
    </lineage>
</organism>
<dbReference type="OrthoDB" id="878at2759"/>
<dbReference type="HOGENOM" id="CLU_310170_0_0_1"/>
<dbReference type="Pfam" id="PF02780">
    <property type="entry name" value="Transketolase_C"/>
    <property type="match status" value="1"/>
</dbReference>
<dbReference type="AlphaFoldDB" id="J6EUL5"/>
<dbReference type="PANTHER" id="PTHR42980">
    <property type="entry name" value="2-OXOISOVALERATE DEHYDROGENASE SUBUNIT BETA-RELATED"/>
    <property type="match status" value="1"/>
</dbReference>
<dbReference type="Gene3D" id="3.40.50.970">
    <property type="match status" value="1"/>
</dbReference>
<dbReference type="SUPFAM" id="SSF52518">
    <property type="entry name" value="Thiamin diphosphate-binding fold (THDP-binding)"/>
    <property type="match status" value="1"/>
</dbReference>
<accession>J6EUL5</accession>
<proteinExistence type="predicted"/>
<keyword evidence="3" id="KW-0560">Oxidoreductase</keyword>
<dbReference type="GeneID" id="25986216"/>
<evidence type="ECO:0000259" key="7">
    <source>
        <dbReference type="SMART" id="SM00861"/>
    </source>
</evidence>
<dbReference type="PANTHER" id="PTHR42980:SF1">
    <property type="entry name" value="2-OXOISOVALERATE DEHYDROGENASE SUBUNIT BETA, MITOCHONDRIAL"/>
    <property type="match status" value="1"/>
</dbReference>
<dbReference type="Pfam" id="PF13850">
    <property type="entry name" value="ERGIC_N"/>
    <property type="match status" value="1"/>
</dbReference>
<name>J6EUL5_TRIAS</name>
<dbReference type="EC" id="1.2.4.4" evidence="2"/>
<evidence type="ECO:0000256" key="4">
    <source>
        <dbReference type="ARBA" id="ARBA00051764"/>
    </source>
</evidence>
<dbReference type="GO" id="GO:0006091">
    <property type="term" value="P:generation of precursor metabolites and energy"/>
    <property type="evidence" value="ECO:0007669"/>
    <property type="project" value="UniProtKB-ARBA"/>
</dbReference>
<dbReference type="VEuPathDB" id="FungiDB:A1Q1_02703"/>
<dbReference type="InterPro" id="IPR005475">
    <property type="entry name" value="Transketolase-like_Pyr-bd"/>
</dbReference>
<dbReference type="GO" id="GO:0003863">
    <property type="term" value="F:branched-chain 2-oxo acid dehydrogenase activity"/>
    <property type="evidence" value="ECO:0007669"/>
    <property type="project" value="UniProtKB-EC"/>
</dbReference>
<comment type="cofactor">
    <cofactor evidence="1">
        <name>thiamine diphosphate</name>
        <dbReference type="ChEBI" id="CHEBI:58937"/>
    </cofactor>
</comment>
<dbReference type="GO" id="GO:0007584">
    <property type="term" value="P:response to nutrient"/>
    <property type="evidence" value="ECO:0007669"/>
    <property type="project" value="TreeGrafter"/>
</dbReference>
<feature type="domain" description="Transketolase-like pyrimidine-binding" evidence="7">
    <location>
        <begin position="36"/>
        <end position="199"/>
    </location>
</feature>
<dbReference type="InterPro" id="IPR029061">
    <property type="entry name" value="THDP-binding"/>
</dbReference>
<sequence>MRASMLSVTRSTARPGLALRPVGGLQRRFQTSLDDPSQARVPRDGVAARSAPSPPSQDVEPSLGSSNLLKSTKEERVFNTPLTEQGIAGFGIGLASVGSTAIAEIQFGDYLVNEAAKQHYASGGSYPLPGGSFTVRAPSMSVGHGGLYHSQSPEGFFLGAAGLKVAVVRSPIQAKGLLLGAIRDPNPTIIFEPKVLYRAAVDDFTLPLGTTDEIRPGTDLTVRVRAIELLTNPPPSLVQYLPEKLRPPHPAPSIQLIDLRTINPLPIGEITDAVRKTGRLVVVHEAGKSGGVGNNLAGEVGRRAFEYLEAPIGLVSGWEHVATLATRFEWMTRFVGLITAAIDVWHSSLSAPMFEPHLDHQHLHDSDRARSEGSSILEELDKLAPIKSFDAFPKVQSSYTIRSRRGGVLTALVGLNDLGEYLYGSTSLSVKVDPTIESNLQLNVDVTVAMPYLSIDLRDGVGDRIHLDKEFAKEGTVFETGKAVTKKVHEGPACRVYGSVQVRKVAANLHITTLGHVYRAREHTDHHSAGHELGDNGRTIIFGLFRQRISMPVAGGCRPHSFPHGGGVPGIFFKYELEPMSITIRERTTTLYQFLIRLVGVQSQEIVAALTPRMSEQQRKLERDRHYADLAAKARLNMTYVTNFGQPSQAAPGKKRAIHDMLTPAMAPPGINDSAHTALAQPQPQSHALYSGDARALLHRSLEVSGRHTDQQADAQFPAGERWDPDPAKHINFLLAEVNKLEKQKDEAVENAKHWHGFSQNANEQHSALERDKAALEQRINSLERQLNEEQASKLALKRRGRSSLTETLDLKEMKELRFHNSALKSQIEELRHETDLELAREVQYLRSNEILQKQLPRALDVARGCWRKGRPPMYASDGIVADTQALLDAAFK</sequence>
<gene>
    <name evidence="8" type="ORF">A1Q1_02703</name>
</gene>
<evidence type="ECO:0000256" key="2">
    <source>
        <dbReference type="ARBA" id="ARBA00012277"/>
    </source>
</evidence>
<dbReference type="KEGG" id="tasa:A1Q1_02703"/>